<keyword evidence="3" id="KW-1185">Reference proteome</keyword>
<gene>
    <name evidence="2" type="ORF">SAMN04488136_10724</name>
</gene>
<reference evidence="2 3" key="1">
    <citation type="submission" date="2016-10" db="EMBL/GenBank/DDBJ databases">
        <authorList>
            <person name="de Groot N.N."/>
        </authorList>
    </citation>
    <scope>NUCLEOTIDE SEQUENCE [LARGE SCALE GENOMIC DNA]</scope>
    <source>
        <strain evidence="2 3">CGMCC 1.10228</strain>
    </source>
</reference>
<sequence length="280" mass="31783">MTQDIPQQLLRELEQHDYLDLAALYERYPGTHFYSLVEALYQIKAEHGLNTRISRFITEIEKLTQDLDAKTLTAEHFLSLTKTLDLNQRAQKAARFIHTKDNHMAFSKPVDVVMFGDSITEWGPWHDGIIGVSVANRGLGGDTTQGMIMRLESTIVCQPKLVCVMAGINDLAQGYRVDEIIHNYAEMLSFWRQHGIEVWVQSTLHVGARLESLNPLVATLNQRLLELCQRHDVAFIDLNVLLCPQGELPLDCSADDLHLNSKAYATWLTALNPMLAKRFN</sequence>
<dbReference type="STRING" id="861298.SAMN04488136_10724"/>
<dbReference type="InterPro" id="IPR013830">
    <property type="entry name" value="SGNH_hydro"/>
</dbReference>
<dbReference type="PANTHER" id="PTHR30383">
    <property type="entry name" value="THIOESTERASE 1/PROTEASE 1/LYSOPHOSPHOLIPASE L1"/>
    <property type="match status" value="1"/>
</dbReference>
<accession>A0A1G7Z6G2</accession>
<dbReference type="InterPro" id="IPR036514">
    <property type="entry name" value="SGNH_hydro_sf"/>
</dbReference>
<protein>
    <submittedName>
        <fullName evidence="2">Lysophospholipase L1</fullName>
    </submittedName>
</protein>
<proteinExistence type="predicted"/>
<dbReference type="EMBL" id="FNDD01000007">
    <property type="protein sequence ID" value="SDH04298.1"/>
    <property type="molecule type" value="Genomic_DNA"/>
</dbReference>
<dbReference type="Proteomes" id="UP000198854">
    <property type="component" value="Unassembled WGS sequence"/>
</dbReference>
<dbReference type="InterPro" id="IPR051532">
    <property type="entry name" value="Ester_Hydrolysis_Enzymes"/>
</dbReference>
<dbReference type="RefSeq" id="WP_093272069.1">
    <property type="nucleotide sequence ID" value="NZ_FNDD01000007.1"/>
</dbReference>
<dbReference type="Gene3D" id="3.40.50.1110">
    <property type="entry name" value="SGNH hydrolase"/>
    <property type="match status" value="1"/>
</dbReference>
<dbReference type="PANTHER" id="PTHR30383:SF5">
    <property type="entry name" value="SGNH HYDROLASE-TYPE ESTERASE DOMAIN-CONTAINING PROTEIN"/>
    <property type="match status" value="1"/>
</dbReference>
<dbReference type="GO" id="GO:0004622">
    <property type="term" value="F:phosphatidylcholine lysophospholipase activity"/>
    <property type="evidence" value="ECO:0007669"/>
    <property type="project" value="TreeGrafter"/>
</dbReference>
<dbReference type="AlphaFoldDB" id="A0A1G7Z6G2"/>
<feature type="domain" description="SGNH hydrolase-type esterase" evidence="1">
    <location>
        <begin position="115"/>
        <end position="265"/>
    </location>
</feature>
<dbReference type="SUPFAM" id="SSF52266">
    <property type="entry name" value="SGNH hydrolase"/>
    <property type="match status" value="1"/>
</dbReference>
<evidence type="ECO:0000259" key="1">
    <source>
        <dbReference type="Pfam" id="PF13472"/>
    </source>
</evidence>
<evidence type="ECO:0000313" key="2">
    <source>
        <dbReference type="EMBL" id="SDH04298.1"/>
    </source>
</evidence>
<dbReference type="CDD" id="cd01828">
    <property type="entry name" value="sialate_O-acetylesterase_like2"/>
    <property type="match status" value="1"/>
</dbReference>
<evidence type="ECO:0000313" key="3">
    <source>
        <dbReference type="Proteomes" id="UP000198854"/>
    </source>
</evidence>
<organism evidence="2 3">
    <name type="scientific">Vibrio xiamenensis</name>
    <dbReference type="NCBI Taxonomy" id="861298"/>
    <lineage>
        <taxon>Bacteria</taxon>
        <taxon>Pseudomonadati</taxon>
        <taxon>Pseudomonadota</taxon>
        <taxon>Gammaproteobacteria</taxon>
        <taxon>Vibrionales</taxon>
        <taxon>Vibrionaceae</taxon>
        <taxon>Vibrio</taxon>
    </lineage>
</organism>
<name>A0A1G7Z6G2_9VIBR</name>
<dbReference type="OrthoDB" id="5624617at2"/>
<dbReference type="Pfam" id="PF13472">
    <property type="entry name" value="Lipase_GDSL_2"/>
    <property type="match status" value="1"/>
</dbReference>